<dbReference type="InterPro" id="IPR000560">
    <property type="entry name" value="His_Pase_clade-2"/>
</dbReference>
<reference evidence="9 10" key="1">
    <citation type="journal article" date="2015" name="Nat. Commun.">
        <title>Outbred genome sequencing and CRISPR/Cas9 gene editing in butterflies.</title>
        <authorList>
            <person name="Li X."/>
            <person name="Fan D."/>
            <person name="Zhang W."/>
            <person name="Liu G."/>
            <person name="Zhang L."/>
            <person name="Zhao L."/>
            <person name="Fang X."/>
            <person name="Chen L."/>
            <person name="Dong Y."/>
            <person name="Chen Y."/>
            <person name="Ding Y."/>
            <person name="Zhao R."/>
            <person name="Feng M."/>
            <person name="Zhu Y."/>
            <person name="Feng Y."/>
            <person name="Jiang X."/>
            <person name="Zhu D."/>
            <person name="Xiang H."/>
            <person name="Feng X."/>
            <person name="Li S."/>
            <person name="Wang J."/>
            <person name="Zhang G."/>
            <person name="Kronforst M.R."/>
            <person name="Wang W."/>
        </authorList>
    </citation>
    <scope>NUCLEOTIDE SEQUENCE [LARGE SCALE GENOMIC DNA]</scope>
    <source>
        <strain evidence="9">Ya'a_city_454_Px</strain>
        <tissue evidence="9">Whole body</tissue>
    </source>
</reference>
<dbReference type="InterPro" id="IPR050645">
    <property type="entry name" value="Histidine_acid_phosphatase"/>
</dbReference>
<sequence>MLYAYSAPWGGRASYVGFSSIAKAYPLNPSVPSTHRDGPRALSLSSAAPSAPAAEAAPSRGGGSPQLLVMVSPVSITSKPNMKFHCFLMVCLAVLVPSRGSAITNQIFDNREMLLAFVVNRHGERAPDSDELSLSNEQERLKNLTYIEGPEGLTNAGKRRGYQIGKFIKQRYGGQGSKLLSNIYFQDEIAVRSTDKERTKMTAQMAMAAVYPPILEQQWDEGLGKVWQPVPYTAVPLSEDYLRYYSNCQRFKELMEEAKKTSLYQEFAPFSDLLPKLLKETGRNFTENPLLFQALFDLFRSQVALGLDVPEWANPILARLGEASRLAYRLYFKTDEMKKIGGGVILNDFISAANDIVAGKRINKRFRMYSAHDFNIGSLMEVTRISRSEQTVPEYGSLFALELYRTKSNGEFSVLVFASERSGTKLAYVRCRNFDAIVAESHY</sequence>
<evidence type="ECO:0000256" key="4">
    <source>
        <dbReference type="ARBA" id="ARBA00022729"/>
    </source>
</evidence>
<organism evidence="9 10">
    <name type="scientific">Papilio xuthus</name>
    <name type="common">Asian swallowtail butterfly</name>
    <dbReference type="NCBI Taxonomy" id="66420"/>
    <lineage>
        <taxon>Eukaryota</taxon>
        <taxon>Metazoa</taxon>
        <taxon>Ecdysozoa</taxon>
        <taxon>Arthropoda</taxon>
        <taxon>Hexapoda</taxon>
        <taxon>Insecta</taxon>
        <taxon>Pterygota</taxon>
        <taxon>Neoptera</taxon>
        <taxon>Endopterygota</taxon>
        <taxon>Lepidoptera</taxon>
        <taxon>Glossata</taxon>
        <taxon>Ditrysia</taxon>
        <taxon>Papilionoidea</taxon>
        <taxon>Papilionidae</taxon>
        <taxon>Papilioninae</taxon>
        <taxon>Papilio</taxon>
    </lineage>
</organism>
<evidence type="ECO:0000313" key="10">
    <source>
        <dbReference type="Proteomes" id="UP000053268"/>
    </source>
</evidence>
<evidence type="ECO:0000256" key="1">
    <source>
        <dbReference type="ARBA" id="ARBA00000032"/>
    </source>
</evidence>
<comment type="similarity">
    <text evidence="2">Belongs to the histidine acid phosphatase family.</text>
</comment>
<dbReference type="PANTHER" id="PTHR11567">
    <property type="entry name" value="ACID PHOSPHATASE-RELATED"/>
    <property type="match status" value="1"/>
</dbReference>
<evidence type="ECO:0000256" key="3">
    <source>
        <dbReference type="ARBA" id="ARBA00012646"/>
    </source>
</evidence>
<dbReference type="Gene3D" id="3.40.50.1240">
    <property type="entry name" value="Phosphoglycerate mutase-like"/>
    <property type="match status" value="1"/>
</dbReference>
<keyword evidence="4" id="KW-0732">Signal</keyword>
<dbReference type="STRING" id="66420.A0A194PY67"/>
<evidence type="ECO:0000256" key="5">
    <source>
        <dbReference type="ARBA" id="ARBA00022801"/>
    </source>
</evidence>
<feature type="region of interest" description="Disordered" evidence="8">
    <location>
        <begin position="32"/>
        <end position="62"/>
    </location>
</feature>
<proteinExistence type="inferred from homology"/>
<evidence type="ECO:0000256" key="2">
    <source>
        <dbReference type="ARBA" id="ARBA00005375"/>
    </source>
</evidence>
<gene>
    <name evidence="9" type="ORF">RR46_09493</name>
</gene>
<comment type="catalytic activity">
    <reaction evidence="1">
        <text>a phosphate monoester + H2O = an alcohol + phosphate</text>
        <dbReference type="Rhea" id="RHEA:15017"/>
        <dbReference type="ChEBI" id="CHEBI:15377"/>
        <dbReference type="ChEBI" id="CHEBI:30879"/>
        <dbReference type="ChEBI" id="CHEBI:43474"/>
        <dbReference type="ChEBI" id="CHEBI:67140"/>
        <dbReference type="EC" id="3.1.3.2"/>
    </reaction>
</comment>
<feature type="compositionally biased region" description="Low complexity" evidence="8">
    <location>
        <begin position="40"/>
        <end position="59"/>
    </location>
</feature>
<dbReference type="EMBL" id="KQ459585">
    <property type="protein sequence ID" value="KPI98277.1"/>
    <property type="molecule type" value="Genomic_DNA"/>
</dbReference>
<dbReference type="CDD" id="cd07061">
    <property type="entry name" value="HP_HAP_like"/>
    <property type="match status" value="1"/>
</dbReference>
<evidence type="ECO:0000313" key="9">
    <source>
        <dbReference type="EMBL" id="KPI98277.1"/>
    </source>
</evidence>
<evidence type="ECO:0000256" key="8">
    <source>
        <dbReference type="SAM" id="MobiDB-lite"/>
    </source>
</evidence>
<evidence type="ECO:0000256" key="6">
    <source>
        <dbReference type="ARBA" id="ARBA00023157"/>
    </source>
</evidence>
<accession>A0A194PY67</accession>
<dbReference type="Pfam" id="PF00328">
    <property type="entry name" value="His_Phos_2"/>
    <property type="match status" value="1"/>
</dbReference>
<dbReference type="PANTHER" id="PTHR11567:SF211">
    <property type="entry name" value="PROSTATIC ACID PHOSPHATASE"/>
    <property type="match status" value="1"/>
</dbReference>
<keyword evidence="5" id="KW-0378">Hydrolase</keyword>
<dbReference type="EC" id="3.1.3.2" evidence="3"/>
<keyword evidence="10" id="KW-1185">Reference proteome</keyword>
<protein>
    <recommendedName>
        <fullName evidence="3">acid phosphatase</fullName>
        <ecNumber evidence="3">3.1.3.2</ecNumber>
    </recommendedName>
</protein>
<evidence type="ECO:0000256" key="7">
    <source>
        <dbReference type="ARBA" id="ARBA00023180"/>
    </source>
</evidence>
<dbReference type="GO" id="GO:0003993">
    <property type="term" value="F:acid phosphatase activity"/>
    <property type="evidence" value="ECO:0007669"/>
    <property type="project" value="UniProtKB-EC"/>
</dbReference>
<name>A0A194PY67_PAPXU</name>
<keyword evidence="6" id="KW-1015">Disulfide bond</keyword>
<dbReference type="AlphaFoldDB" id="A0A194PY67"/>
<keyword evidence="7" id="KW-0325">Glycoprotein</keyword>
<dbReference type="SUPFAM" id="SSF53254">
    <property type="entry name" value="Phosphoglycerate mutase-like"/>
    <property type="match status" value="1"/>
</dbReference>
<dbReference type="Proteomes" id="UP000053268">
    <property type="component" value="Unassembled WGS sequence"/>
</dbReference>
<dbReference type="InterPro" id="IPR029033">
    <property type="entry name" value="His_PPase_superfam"/>
</dbReference>